<dbReference type="EMBL" id="JBHRTA010000004">
    <property type="protein sequence ID" value="MFC3196182.1"/>
    <property type="molecule type" value="Genomic_DNA"/>
</dbReference>
<dbReference type="InterPro" id="IPR001173">
    <property type="entry name" value="Glyco_trans_2-like"/>
</dbReference>
<organism evidence="2 3">
    <name type="scientific">Parapedobacter deserti</name>
    <dbReference type="NCBI Taxonomy" id="1912957"/>
    <lineage>
        <taxon>Bacteria</taxon>
        <taxon>Pseudomonadati</taxon>
        <taxon>Bacteroidota</taxon>
        <taxon>Sphingobacteriia</taxon>
        <taxon>Sphingobacteriales</taxon>
        <taxon>Sphingobacteriaceae</taxon>
        <taxon>Parapedobacter</taxon>
    </lineage>
</organism>
<dbReference type="Pfam" id="PF00535">
    <property type="entry name" value="Glycos_transf_2"/>
    <property type="match status" value="1"/>
</dbReference>
<dbReference type="SUPFAM" id="SSF53448">
    <property type="entry name" value="Nucleotide-diphospho-sugar transferases"/>
    <property type="match status" value="1"/>
</dbReference>
<gene>
    <name evidence="2" type="ORF">ACFOET_01015</name>
</gene>
<dbReference type="InterPro" id="IPR050834">
    <property type="entry name" value="Glycosyltransf_2"/>
</dbReference>
<accession>A0ABV7JLH1</accession>
<evidence type="ECO:0000313" key="3">
    <source>
        <dbReference type="Proteomes" id="UP001595526"/>
    </source>
</evidence>
<dbReference type="PANTHER" id="PTHR43685">
    <property type="entry name" value="GLYCOSYLTRANSFERASE"/>
    <property type="match status" value="1"/>
</dbReference>
<evidence type="ECO:0000313" key="2">
    <source>
        <dbReference type="EMBL" id="MFC3196182.1"/>
    </source>
</evidence>
<dbReference type="Gene3D" id="3.90.550.10">
    <property type="entry name" value="Spore Coat Polysaccharide Biosynthesis Protein SpsA, Chain A"/>
    <property type="match status" value="1"/>
</dbReference>
<feature type="domain" description="Glycosyltransferase 2-like" evidence="1">
    <location>
        <begin position="7"/>
        <end position="130"/>
    </location>
</feature>
<dbReference type="Proteomes" id="UP001595526">
    <property type="component" value="Unassembled WGS sequence"/>
</dbReference>
<reference evidence="3" key="1">
    <citation type="journal article" date="2019" name="Int. J. Syst. Evol. Microbiol.">
        <title>The Global Catalogue of Microorganisms (GCM) 10K type strain sequencing project: providing services to taxonomists for standard genome sequencing and annotation.</title>
        <authorList>
            <consortium name="The Broad Institute Genomics Platform"/>
            <consortium name="The Broad Institute Genome Sequencing Center for Infectious Disease"/>
            <person name="Wu L."/>
            <person name="Ma J."/>
        </authorList>
    </citation>
    <scope>NUCLEOTIDE SEQUENCE [LARGE SCALE GENOMIC DNA]</scope>
    <source>
        <strain evidence="3">KCTC 52416</strain>
    </source>
</reference>
<protein>
    <submittedName>
        <fullName evidence="2">Glycosyltransferase family 2 protein</fullName>
    </submittedName>
</protein>
<sequence>MASPLITVIIPTYNRATKVLTAIKSVKNQSYGNVQLIVVDDGSTDNTGDLLSHIDGLTYIYKPNGGQASARNAGLQLANGDFIASLDSDDYWERDFLEKAMNALNRYHADFAFANWNQKTQYTTDWRDFLSSDPYLVPYIKEPIDGWYRLSSEELRALYLKACPSPSSSVVMRRQSMVGGWDNHMNIGDDWGLYLDMIFAKPCAAVFTLERLWYKDIDGQNIYDGRSWHEVVQLLLVKDTETIMKRYRTVLSVNEMEILRRRYIKGLMELAKHKLIREKRATESWTLVKTALGEKPVYAIAQVPKLAYTAFNNHFIQRFVNLFNIL</sequence>
<name>A0ABV7JLH1_9SPHI</name>
<keyword evidence="3" id="KW-1185">Reference proteome</keyword>
<dbReference type="PANTHER" id="PTHR43685:SF2">
    <property type="entry name" value="GLYCOSYLTRANSFERASE 2-LIKE DOMAIN-CONTAINING PROTEIN"/>
    <property type="match status" value="1"/>
</dbReference>
<dbReference type="InterPro" id="IPR029044">
    <property type="entry name" value="Nucleotide-diphossugar_trans"/>
</dbReference>
<proteinExistence type="predicted"/>
<evidence type="ECO:0000259" key="1">
    <source>
        <dbReference type="Pfam" id="PF00535"/>
    </source>
</evidence>
<comment type="caution">
    <text evidence="2">The sequence shown here is derived from an EMBL/GenBank/DDBJ whole genome shotgun (WGS) entry which is preliminary data.</text>
</comment>
<dbReference type="CDD" id="cd00761">
    <property type="entry name" value="Glyco_tranf_GTA_type"/>
    <property type="match status" value="1"/>
</dbReference>
<dbReference type="RefSeq" id="WP_379018649.1">
    <property type="nucleotide sequence ID" value="NZ_JBHRTA010000004.1"/>
</dbReference>